<protein>
    <submittedName>
        <fullName evidence="1">Uncharacterized protein</fullName>
    </submittedName>
</protein>
<reference evidence="1" key="1">
    <citation type="submission" date="2022-10" db="EMBL/GenBank/DDBJ databases">
        <title>Novel sulphate-reducing endosymbionts in the free-living metamonad Anaeramoeba.</title>
        <authorList>
            <person name="Jerlstrom-Hultqvist J."/>
            <person name="Cepicka I."/>
            <person name="Gallot-Lavallee L."/>
            <person name="Salas-Leiva D."/>
            <person name="Curtis B.A."/>
            <person name="Zahonova K."/>
            <person name="Pipaliya S."/>
            <person name="Dacks J."/>
            <person name="Roger A.J."/>
        </authorList>
    </citation>
    <scope>NUCLEOTIDE SEQUENCE</scope>
    <source>
        <strain evidence="1">BMAN</strain>
    </source>
</reference>
<evidence type="ECO:0000313" key="2">
    <source>
        <dbReference type="Proteomes" id="UP001149090"/>
    </source>
</evidence>
<dbReference type="EMBL" id="JAPDFW010000107">
    <property type="protein sequence ID" value="KAJ5069215.1"/>
    <property type="molecule type" value="Genomic_DNA"/>
</dbReference>
<sequence>MNTLIVDQNYISTHICLIFSEADPKLWETLTTKFKEVLNLSFEKTKDAVWKLKLPKSPNRIQVHSYLVEWCRDCGFELTHFQSDRDVLHFIFERKQNSNQK</sequence>
<keyword evidence="2" id="KW-1185">Reference proteome</keyword>
<gene>
    <name evidence="1" type="ORF">M0811_11833</name>
</gene>
<comment type="caution">
    <text evidence="1">The sequence shown here is derived from an EMBL/GenBank/DDBJ whole genome shotgun (WGS) entry which is preliminary data.</text>
</comment>
<dbReference type="AlphaFoldDB" id="A0A9Q0LDD5"/>
<accession>A0A9Q0LDD5</accession>
<organism evidence="1 2">
    <name type="scientific">Anaeramoeba ignava</name>
    <name type="common">Anaerobic marine amoeba</name>
    <dbReference type="NCBI Taxonomy" id="1746090"/>
    <lineage>
        <taxon>Eukaryota</taxon>
        <taxon>Metamonada</taxon>
        <taxon>Anaeramoebidae</taxon>
        <taxon>Anaeramoeba</taxon>
    </lineage>
</organism>
<name>A0A9Q0LDD5_ANAIG</name>
<proteinExistence type="predicted"/>
<dbReference type="Proteomes" id="UP001149090">
    <property type="component" value="Unassembled WGS sequence"/>
</dbReference>
<evidence type="ECO:0000313" key="1">
    <source>
        <dbReference type="EMBL" id="KAJ5069215.1"/>
    </source>
</evidence>